<gene>
    <name evidence="2" type="ORF">Tci_881183</name>
</gene>
<sequence length="100" mass="11305">DNNQVNDRYKAGKGYHAVLPPYTGNFMPPRPVLYFVRLDDSIFKSTMSESITSVHETETSASKTSKESMEKPKTVRSSAPLIEDWESDSDDDCMIRPSIE</sequence>
<dbReference type="AlphaFoldDB" id="A0A699TMN1"/>
<reference evidence="2" key="1">
    <citation type="journal article" date="2019" name="Sci. Rep.">
        <title>Draft genome of Tanacetum cinerariifolium, the natural source of mosquito coil.</title>
        <authorList>
            <person name="Yamashiro T."/>
            <person name="Shiraishi A."/>
            <person name="Satake H."/>
            <person name="Nakayama K."/>
        </authorList>
    </citation>
    <scope>NUCLEOTIDE SEQUENCE</scope>
</reference>
<evidence type="ECO:0000256" key="1">
    <source>
        <dbReference type="SAM" id="MobiDB-lite"/>
    </source>
</evidence>
<organism evidence="2">
    <name type="scientific">Tanacetum cinerariifolium</name>
    <name type="common">Dalmatian daisy</name>
    <name type="synonym">Chrysanthemum cinerariifolium</name>
    <dbReference type="NCBI Taxonomy" id="118510"/>
    <lineage>
        <taxon>Eukaryota</taxon>
        <taxon>Viridiplantae</taxon>
        <taxon>Streptophyta</taxon>
        <taxon>Embryophyta</taxon>
        <taxon>Tracheophyta</taxon>
        <taxon>Spermatophyta</taxon>
        <taxon>Magnoliopsida</taxon>
        <taxon>eudicotyledons</taxon>
        <taxon>Gunneridae</taxon>
        <taxon>Pentapetalae</taxon>
        <taxon>asterids</taxon>
        <taxon>campanulids</taxon>
        <taxon>Asterales</taxon>
        <taxon>Asteraceae</taxon>
        <taxon>Asteroideae</taxon>
        <taxon>Anthemideae</taxon>
        <taxon>Anthemidinae</taxon>
        <taxon>Tanacetum</taxon>
    </lineage>
</organism>
<feature type="non-terminal residue" evidence="2">
    <location>
        <position position="1"/>
    </location>
</feature>
<feature type="compositionally biased region" description="Basic and acidic residues" evidence="1">
    <location>
        <begin position="64"/>
        <end position="73"/>
    </location>
</feature>
<accession>A0A699TMN1</accession>
<protein>
    <submittedName>
        <fullName evidence="2">Uncharacterized protein</fullName>
    </submittedName>
</protein>
<feature type="region of interest" description="Disordered" evidence="1">
    <location>
        <begin position="50"/>
        <end position="100"/>
    </location>
</feature>
<name>A0A699TMN1_TANCI</name>
<proteinExistence type="predicted"/>
<feature type="compositionally biased region" description="Acidic residues" evidence="1">
    <location>
        <begin position="83"/>
        <end position="92"/>
    </location>
</feature>
<dbReference type="EMBL" id="BKCJ011243853">
    <property type="protein sequence ID" value="GFD09214.1"/>
    <property type="molecule type" value="Genomic_DNA"/>
</dbReference>
<comment type="caution">
    <text evidence="2">The sequence shown here is derived from an EMBL/GenBank/DDBJ whole genome shotgun (WGS) entry which is preliminary data.</text>
</comment>
<evidence type="ECO:0000313" key="2">
    <source>
        <dbReference type="EMBL" id="GFD09214.1"/>
    </source>
</evidence>